<evidence type="ECO:0000313" key="12">
    <source>
        <dbReference type="Proteomes" id="UP000233467"/>
    </source>
</evidence>
<evidence type="ECO:0000256" key="4">
    <source>
        <dbReference type="ARBA" id="ARBA00022898"/>
    </source>
</evidence>
<feature type="modified residue" description="N6-(pyridoxal phosphate)lysine" evidence="7 9">
    <location>
        <position position="190"/>
    </location>
</feature>
<dbReference type="InterPro" id="IPR024169">
    <property type="entry name" value="SP_NH2Trfase/AEP_transaminase"/>
</dbReference>
<keyword evidence="2 7" id="KW-0032">Aminotransferase</keyword>
<proteinExistence type="inferred from homology"/>
<dbReference type="InterPro" id="IPR000192">
    <property type="entry name" value="Aminotrans_V_dom"/>
</dbReference>
<dbReference type="RefSeq" id="WP_101324919.1">
    <property type="nucleotide sequence ID" value="NZ_NQMM01000032.1"/>
</dbReference>
<evidence type="ECO:0000256" key="8">
    <source>
        <dbReference type="PIRSR" id="PIRSR000524-1"/>
    </source>
</evidence>
<sequence length="369" mass="40134">MKTALFTPGPGNTSDEVRAALNCDIGTRTPQMTELTRHLCQQIAKVAECGDDFDVVPIQGSGTFAVEAMLTSLLPMQAPCLVLSNGPYGERIAEICHIHALPHYVLRSDPLRPINVLDVSNFLKQHPDIVALALIHFETGIGILNPLAELLELAQQLGIQVFVDSMSAFGLLPIGFASPALSAVAASSNKVLHGVPGLGLIIARRDKLMEQRPARTLSLNIQAQYHGFKRDGMWRFTPPVQVISALSCAISEYFTQGGQTARLQIYQRRAERVIAGLAPFGVRPLVPISYRAPVIATFVLPFDAEVLNANLLSERLLSYQLAIYPSQVSGVNSFRIGFIGELTEKDIDTLITAVGEVVNECRGKLELQV</sequence>
<keyword evidence="5 7" id="KW-0670">Pyruvate</keyword>
<comment type="cofactor">
    <cofactor evidence="1 7 9">
        <name>pyridoxal 5'-phosphate</name>
        <dbReference type="ChEBI" id="CHEBI:597326"/>
    </cofactor>
</comment>
<dbReference type="PANTHER" id="PTHR42778">
    <property type="entry name" value="2-AMINOETHYLPHOSPHONATE--PYRUVATE TRANSAMINASE"/>
    <property type="match status" value="1"/>
</dbReference>
<evidence type="ECO:0000256" key="6">
    <source>
        <dbReference type="ARBA" id="ARBA00049460"/>
    </source>
</evidence>
<dbReference type="GO" id="GO:0019700">
    <property type="term" value="P:organic phosphonate catabolic process"/>
    <property type="evidence" value="ECO:0007669"/>
    <property type="project" value="InterPro"/>
</dbReference>
<keyword evidence="3 7" id="KW-0808">Transferase</keyword>
<dbReference type="EC" id="2.6.1.37" evidence="7"/>
<keyword evidence="4 7" id="KW-0663">Pyridoxal phosphate</keyword>
<dbReference type="HAMAP" id="MF_01376">
    <property type="entry name" value="PhnW_aminotrans_5"/>
    <property type="match status" value="1"/>
</dbReference>
<name>A0A2N3IXE1_AERSO</name>
<dbReference type="GO" id="GO:0047304">
    <property type="term" value="F:2-aminoethylphosphonate-pyruvate transaminase activity"/>
    <property type="evidence" value="ECO:0007669"/>
    <property type="project" value="UniProtKB-UniRule"/>
</dbReference>
<dbReference type="Gene3D" id="3.90.1150.10">
    <property type="entry name" value="Aspartate Aminotransferase, domain 1"/>
    <property type="match status" value="1"/>
</dbReference>
<evidence type="ECO:0000256" key="9">
    <source>
        <dbReference type="PIRSR" id="PIRSR000524-50"/>
    </source>
</evidence>
<comment type="catalytic activity">
    <reaction evidence="6 7">
        <text>(2-aminoethyl)phosphonate + pyruvate = phosphonoacetaldehyde + L-alanine</text>
        <dbReference type="Rhea" id="RHEA:17021"/>
        <dbReference type="ChEBI" id="CHEBI:15361"/>
        <dbReference type="ChEBI" id="CHEBI:57418"/>
        <dbReference type="ChEBI" id="CHEBI:57972"/>
        <dbReference type="ChEBI" id="CHEBI:58383"/>
        <dbReference type="EC" id="2.6.1.37"/>
    </reaction>
</comment>
<comment type="function">
    <text evidence="7">Involved in phosphonate degradation.</text>
</comment>
<comment type="subunit">
    <text evidence="7">Homodimer.</text>
</comment>
<dbReference type="InterPro" id="IPR012703">
    <property type="entry name" value="NH2EtPonate_pyrv_transaminase"/>
</dbReference>
<feature type="domain" description="Aminotransferase class V" evidence="10">
    <location>
        <begin position="36"/>
        <end position="279"/>
    </location>
</feature>
<dbReference type="InterPro" id="IPR015424">
    <property type="entry name" value="PyrdxlP-dep_Trfase"/>
</dbReference>
<dbReference type="PANTHER" id="PTHR42778:SF1">
    <property type="entry name" value="2-AMINOETHYLPHOSPHONATE--PYRUVATE TRANSAMINASE"/>
    <property type="match status" value="1"/>
</dbReference>
<evidence type="ECO:0000256" key="7">
    <source>
        <dbReference type="HAMAP-Rule" id="MF_01376"/>
    </source>
</evidence>
<dbReference type="Pfam" id="PF00266">
    <property type="entry name" value="Aminotran_5"/>
    <property type="match status" value="1"/>
</dbReference>
<reference evidence="11 12" key="1">
    <citation type="journal article" date="2017" name="Front. Microbiol.">
        <title>Strong Genomic and Phenotypic Heterogeneity in the Aeromonas sobria Species Complex.</title>
        <authorList>
            <person name="Gauthier J."/>
            <person name="Vincent A.T."/>
            <person name="Charette S.J."/>
            <person name="Derome N."/>
        </authorList>
    </citation>
    <scope>NUCLEOTIDE SEQUENCE [LARGE SCALE GENOMIC DNA]</scope>
    <source>
        <strain evidence="11 12">TM18</strain>
    </source>
</reference>
<gene>
    <name evidence="7" type="primary">phnW</name>
    <name evidence="11" type="ORF">CJP16_12345</name>
</gene>
<organism evidence="11 12">
    <name type="scientific">Aeromonas sobria</name>
    <dbReference type="NCBI Taxonomy" id="646"/>
    <lineage>
        <taxon>Bacteria</taxon>
        <taxon>Pseudomonadati</taxon>
        <taxon>Pseudomonadota</taxon>
        <taxon>Gammaproteobacteria</taxon>
        <taxon>Aeromonadales</taxon>
        <taxon>Aeromonadaceae</taxon>
        <taxon>Aeromonas</taxon>
    </lineage>
</organism>
<dbReference type="NCBIfam" id="NF010006">
    <property type="entry name" value="PRK13479.1"/>
    <property type="match status" value="1"/>
</dbReference>
<protein>
    <recommendedName>
        <fullName evidence="7">2-aminoethylphosphonate--pyruvate transaminase</fullName>
        <ecNumber evidence="7">2.6.1.37</ecNumber>
    </recommendedName>
    <alternativeName>
        <fullName evidence="7">2-aminoethylphosphonate aminotransferase</fullName>
    </alternativeName>
    <alternativeName>
        <fullName evidence="7">AEP transaminase</fullName>
        <shortName evidence="7">AEPT</shortName>
    </alternativeName>
</protein>
<feature type="binding site" evidence="8">
    <location>
        <position position="335"/>
    </location>
    <ligand>
        <name>substrate</name>
    </ligand>
</feature>
<dbReference type="Gene3D" id="3.40.640.10">
    <property type="entry name" value="Type I PLP-dependent aspartate aminotransferase-like (Major domain)"/>
    <property type="match status" value="1"/>
</dbReference>
<evidence type="ECO:0000256" key="2">
    <source>
        <dbReference type="ARBA" id="ARBA00022576"/>
    </source>
</evidence>
<dbReference type="InterPro" id="IPR015422">
    <property type="entry name" value="PyrdxlP-dep_Trfase_small"/>
</dbReference>
<comment type="caution">
    <text evidence="11">The sequence shown here is derived from an EMBL/GenBank/DDBJ whole genome shotgun (WGS) entry which is preliminary data.</text>
</comment>
<comment type="similarity">
    <text evidence="7">Belongs to the class-V pyridoxal-phosphate-dependent aminotransferase family. PhnW subfamily.</text>
</comment>
<keyword evidence="12" id="KW-1185">Reference proteome</keyword>
<dbReference type="InterPro" id="IPR015421">
    <property type="entry name" value="PyrdxlP-dep_Trfase_major"/>
</dbReference>
<dbReference type="SUPFAM" id="SSF53383">
    <property type="entry name" value="PLP-dependent transferases"/>
    <property type="match status" value="1"/>
</dbReference>
<evidence type="ECO:0000256" key="1">
    <source>
        <dbReference type="ARBA" id="ARBA00001933"/>
    </source>
</evidence>
<dbReference type="AlphaFoldDB" id="A0A2N3IXE1"/>
<accession>A0A2N3IXE1</accession>
<evidence type="ECO:0000259" key="10">
    <source>
        <dbReference type="Pfam" id="PF00266"/>
    </source>
</evidence>
<evidence type="ECO:0000313" key="11">
    <source>
        <dbReference type="EMBL" id="PKQ77421.1"/>
    </source>
</evidence>
<dbReference type="EMBL" id="NQMM01000032">
    <property type="protein sequence ID" value="PKQ77421.1"/>
    <property type="molecule type" value="Genomic_DNA"/>
</dbReference>
<dbReference type="Proteomes" id="UP000233467">
    <property type="component" value="Unassembled WGS sequence"/>
</dbReference>
<dbReference type="PIRSF" id="PIRSF000524">
    <property type="entry name" value="SPT"/>
    <property type="match status" value="1"/>
</dbReference>
<evidence type="ECO:0000256" key="3">
    <source>
        <dbReference type="ARBA" id="ARBA00022679"/>
    </source>
</evidence>
<evidence type="ECO:0000256" key="5">
    <source>
        <dbReference type="ARBA" id="ARBA00023317"/>
    </source>
</evidence>